<evidence type="ECO:0000256" key="3">
    <source>
        <dbReference type="ARBA" id="ARBA00022737"/>
    </source>
</evidence>
<comment type="subcellular location">
    <subcellularLocation>
        <location evidence="1">Cytoplasm</location>
    </subcellularLocation>
</comment>
<evidence type="ECO:0000256" key="1">
    <source>
        <dbReference type="ARBA" id="ARBA00004496"/>
    </source>
</evidence>
<dbReference type="AlphaFoldDB" id="A0A0Q3U342"/>
<feature type="compositionally biased region" description="Basic and acidic residues" evidence="5">
    <location>
        <begin position="186"/>
        <end position="209"/>
    </location>
</feature>
<organism evidence="6 7">
    <name type="scientific">Amazona aestiva</name>
    <name type="common">Blue-fronted Amazon parrot</name>
    <dbReference type="NCBI Taxonomy" id="12930"/>
    <lineage>
        <taxon>Eukaryota</taxon>
        <taxon>Metazoa</taxon>
        <taxon>Chordata</taxon>
        <taxon>Craniata</taxon>
        <taxon>Vertebrata</taxon>
        <taxon>Euteleostomi</taxon>
        <taxon>Archelosauria</taxon>
        <taxon>Archosauria</taxon>
        <taxon>Dinosauria</taxon>
        <taxon>Saurischia</taxon>
        <taxon>Theropoda</taxon>
        <taxon>Coelurosauria</taxon>
        <taxon>Aves</taxon>
        <taxon>Neognathae</taxon>
        <taxon>Neoaves</taxon>
        <taxon>Telluraves</taxon>
        <taxon>Australaves</taxon>
        <taxon>Psittaciformes</taxon>
        <taxon>Psittacidae</taxon>
        <taxon>Amazona</taxon>
    </lineage>
</organism>
<dbReference type="Pfam" id="PF00612">
    <property type="entry name" value="IQ"/>
    <property type="match status" value="2"/>
</dbReference>
<dbReference type="GO" id="GO:0005737">
    <property type="term" value="C:cytoplasm"/>
    <property type="evidence" value="ECO:0007669"/>
    <property type="project" value="UniProtKB-SubCell"/>
</dbReference>
<dbReference type="InterPro" id="IPR000048">
    <property type="entry name" value="IQ_motif_EF-hand-BS"/>
</dbReference>
<keyword evidence="2" id="KW-0963">Cytoplasm</keyword>
<reference evidence="6 7" key="1">
    <citation type="submission" date="2015-10" db="EMBL/GenBank/DDBJ databases">
        <authorList>
            <person name="Gilbert D.G."/>
        </authorList>
    </citation>
    <scope>NUCLEOTIDE SEQUENCE [LARGE SCALE GENOMIC DNA]</scope>
    <source>
        <strain evidence="6">FVVF132</strain>
    </source>
</reference>
<dbReference type="GO" id="GO:0007051">
    <property type="term" value="P:spindle organization"/>
    <property type="evidence" value="ECO:0007669"/>
    <property type="project" value="TreeGrafter"/>
</dbReference>
<dbReference type="STRING" id="12930.A0A0Q3U342"/>
<dbReference type="Gene3D" id="1.20.5.190">
    <property type="match status" value="2"/>
</dbReference>
<dbReference type="PROSITE" id="PS50096">
    <property type="entry name" value="IQ"/>
    <property type="match status" value="3"/>
</dbReference>
<dbReference type="EMBL" id="LMAW01000160">
    <property type="protein sequence ID" value="KQL60312.1"/>
    <property type="molecule type" value="Genomic_DNA"/>
</dbReference>
<sequence length="220" mass="26439">MIRGWRCRTQYQLMRKSQIILSAWFRGHAQKNKYKQMKRSALMIQAYVRGWKSRRLLRELKLQQHRHAAASTIAAHWRGYQVRRVYRRYFRADASTRLANFIYRRLVQKFLMGLSRNLPPLSVMDRTWPPAPYKFLADANQELRSIFYRWKCKKYREELPPQRKALLQTKLCASELFKDKKMLYPKRDEEGRDGGFTVQERDGGLRMRNQDGAPGRLNRP</sequence>
<dbReference type="SUPFAM" id="SSF52540">
    <property type="entry name" value="P-loop containing nucleoside triphosphate hydrolases"/>
    <property type="match status" value="1"/>
</dbReference>
<comment type="caution">
    <text evidence="6">The sequence shown here is derived from an EMBL/GenBank/DDBJ whole genome shotgun (WGS) entry which is preliminary data.</text>
</comment>
<feature type="region of interest" description="Disordered" evidence="5">
    <location>
        <begin position="186"/>
        <end position="220"/>
    </location>
</feature>
<accession>A0A0Q3U342</accession>
<dbReference type="InterPro" id="IPR051185">
    <property type="entry name" value="ASPM"/>
</dbReference>
<keyword evidence="7" id="KW-1185">Reference proteome</keyword>
<dbReference type="Proteomes" id="UP000051836">
    <property type="component" value="Unassembled WGS sequence"/>
</dbReference>
<dbReference type="PANTHER" id="PTHR22706:SF1">
    <property type="entry name" value="ASSEMBLY FACTOR FOR SPINDLE MICROTUBULES"/>
    <property type="match status" value="1"/>
</dbReference>
<evidence type="ECO:0000313" key="7">
    <source>
        <dbReference type="Proteomes" id="UP000051836"/>
    </source>
</evidence>
<evidence type="ECO:0000256" key="2">
    <source>
        <dbReference type="ARBA" id="ARBA00022490"/>
    </source>
</evidence>
<gene>
    <name evidence="6" type="ORF">AAES_08207</name>
</gene>
<proteinExistence type="predicted"/>
<dbReference type="GO" id="GO:0000278">
    <property type="term" value="P:mitotic cell cycle"/>
    <property type="evidence" value="ECO:0007669"/>
    <property type="project" value="TreeGrafter"/>
</dbReference>
<dbReference type="InterPro" id="IPR027417">
    <property type="entry name" value="P-loop_NTPase"/>
</dbReference>
<dbReference type="SMART" id="SM00015">
    <property type="entry name" value="IQ"/>
    <property type="match status" value="3"/>
</dbReference>
<keyword evidence="4" id="KW-0112">Calmodulin-binding</keyword>
<name>A0A0Q3U342_AMAAE</name>
<dbReference type="GO" id="GO:0005516">
    <property type="term" value="F:calmodulin binding"/>
    <property type="evidence" value="ECO:0007669"/>
    <property type="project" value="UniProtKB-KW"/>
</dbReference>
<evidence type="ECO:0000256" key="4">
    <source>
        <dbReference type="ARBA" id="ARBA00022860"/>
    </source>
</evidence>
<evidence type="ECO:0000256" key="5">
    <source>
        <dbReference type="SAM" id="MobiDB-lite"/>
    </source>
</evidence>
<dbReference type="PANTHER" id="PTHR22706">
    <property type="entry name" value="ASSEMBLY FACTOR FOR SPINDLE MICROTUBULES"/>
    <property type="match status" value="1"/>
</dbReference>
<evidence type="ECO:0000313" key="6">
    <source>
        <dbReference type="EMBL" id="KQL60312.1"/>
    </source>
</evidence>
<keyword evidence="3" id="KW-0677">Repeat</keyword>
<protein>
    <submittedName>
        <fullName evidence="6">Uncharacterized protein</fullName>
    </submittedName>
</protein>
<dbReference type="OrthoDB" id="10055605at2759"/>
<dbReference type="GO" id="GO:0000922">
    <property type="term" value="C:spindle pole"/>
    <property type="evidence" value="ECO:0007669"/>
    <property type="project" value="TreeGrafter"/>
</dbReference>
<dbReference type="GO" id="GO:0051295">
    <property type="term" value="P:establishment of meiotic spindle localization"/>
    <property type="evidence" value="ECO:0007669"/>
    <property type="project" value="TreeGrafter"/>
</dbReference>